<dbReference type="SMART" id="SM00490">
    <property type="entry name" value="HELICc"/>
    <property type="match status" value="1"/>
</dbReference>
<dbReference type="InterPro" id="IPR007502">
    <property type="entry name" value="Helicase-assoc_dom"/>
</dbReference>
<dbReference type="InterPro" id="IPR027417">
    <property type="entry name" value="P-loop_NTPase"/>
</dbReference>
<dbReference type="GO" id="GO:0003723">
    <property type="term" value="F:RNA binding"/>
    <property type="evidence" value="ECO:0007669"/>
    <property type="project" value="UniProtKB-KW"/>
</dbReference>
<evidence type="ECO:0000256" key="7">
    <source>
        <dbReference type="SAM" id="MobiDB-lite"/>
    </source>
</evidence>
<organism evidence="10 11">
    <name type="scientific">Antrodiella citrinella</name>
    <dbReference type="NCBI Taxonomy" id="2447956"/>
    <lineage>
        <taxon>Eukaryota</taxon>
        <taxon>Fungi</taxon>
        <taxon>Dikarya</taxon>
        <taxon>Basidiomycota</taxon>
        <taxon>Agaricomycotina</taxon>
        <taxon>Agaricomycetes</taxon>
        <taxon>Polyporales</taxon>
        <taxon>Steccherinaceae</taxon>
        <taxon>Antrodiella</taxon>
    </lineage>
</organism>
<dbReference type="Pfam" id="PF00270">
    <property type="entry name" value="DEAD"/>
    <property type="match status" value="1"/>
</dbReference>
<dbReference type="SMART" id="SM00847">
    <property type="entry name" value="HA2"/>
    <property type="match status" value="1"/>
</dbReference>
<evidence type="ECO:0000259" key="9">
    <source>
        <dbReference type="PROSITE" id="PS51194"/>
    </source>
</evidence>
<keyword evidence="3" id="KW-0347">Helicase</keyword>
<dbReference type="PROSITE" id="PS51192">
    <property type="entry name" value="HELICASE_ATP_BIND_1"/>
    <property type="match status" value="1"/>
</dbReference>
<dbReference type="Pfam" id="PF21010">
    <property type="entry name" value="HA2_C"/>
    <property type="match status" value="1"/>
</dbReference>
<reference evidence="10 11" key="1">
    <citation type="submission" date="2019-02" db="EMBL/GenBank/DDBJ databases">
        <title>Genome sequencing of the rare red list fungi Antrodiella citrinella (Flaviporus citrinellus).</title>
        <authorList>
            <person name="Buettner E."/>
            <person name="Kellner H."/>
        </authorList>
    </citation>
    <scope>NUCLEOTIDE SEQUENCE [LARGE SCALE GENOMIC DNA]</scope>
    <source>
        <strain evidence="10 11">DSM 108506</strain>
    </source>
</reference>
<keyword evidence="2" id="KW-0378">Hydrolase</keyword>
<evidence type="ECO:0000259" key="8">
    <source>
        <dbReference type="PROSITE" id="PS51192"/>
    </source>
</evidence>
<dbReference type="Pfam" id="PF07717">
    <property type="entry name" value="OB_NTP_bind"/>
    <property type="match status" value="1"/>
</dbReference>
<dbReference type="GO" id="GO:0005524">
    <property type="term" value="F:ATP binding"/>
    <property type="evidence" value="ECO:0007669"/>
    <property type="project" value="UniProtKB-KW"/>
</dbReference>
<dbReference type="PROSITE" id="PS51194">
    <property type="entry name" value="HELICASE_CTER"/>
    <property type="match status" value="1"/>
</dbReference>
<feature type="domain" description="Helicase ATP-binding" evidence="8">
    <location>
        <begin position="362"/>
        <end position="527"/>
    </location>
</feature>
<dbReference type="Gene3D" id="3.40.50.300">
    <property type="entry name" value="P-loop containing nucleotide triphosphate hydrolases"/>
    <property type="match status" value="2"/>
</dbReference>
<dbReference type="InterPro" id="IPR014001">
    <property type="entry name" value="Helicase_ATP-bd"/>
</dbReference>
<dbReference type="AlphaFoldDB" id="A0A4S4MV23"/>
<gene>
    <name evidence="10" type="ORF">EUX98_g5134</name>
</gene>
<dbReference type="GO" id="GO:0004386">
    <property type="term" value="F:helicase activity"/>
    <property type="evidence" value="ECO:0007669"/>
    <property type="project" value="UniProtKB-KW"/>
</dbReference>
<feature type="domain" description="Helicase C-terminal" evidence="9">
    <location>
        <begin position="599"/>
        <end position="763"/>
    </location>
</feature>
<keyword evidence="5" id="KW-0694">RNA-binding</keyword>
<dbReference type="CDD" id="cd17917">
    <property type="entry name" value="DEXHc_RHA-like"/>
    <property type="match status" value="1"/>
</dbReference>
<dbReference type="FunFam" id="1.20.120.1080:FF:000002">
    <property type="entry name" value="Putative ATP-dependent RNA helicase DHX36"/>
    <property type="match status" value="1"/>
</dbReference>
<sequence length="1125" mass="123389">MAMTLRELVEASIKKAIASEPGFEEEQPAISAKDVPDLHQQLGKLGFTAAQSRTATTALCQTSRLTSSLLSTMSPLQACLEYLVLHVPECDLPSRFLPTANSSNPFISSAHSGTEDLERRWIEDKAVKECGWPAHVVRECMDVVSSADDWGSLVKLLNCRLLGESPEEASTDSSPDFEVLDKTELEGWNGRFITPTHIALPMPVAPFELHIILDTDRTLPTSNCPPMYITSISSPAYIRLHLLSKLLAAFKSNTLVESGESVLMACLGLLEEEWARLEDDGPPEISVVLEHLLVKRPGAAAPVEQPSGRGVVTRKDRPRRSDNRSDVQVKADLLAVHQAPKFKDILRARQKLPASAAEARFLDLLAKNQCVIVVGETGCGKTTQLPQFILDSLILAGQGSTASIIVTQPRRLSAIGVATRVSSERLDDGSVGYVIRGESKQTERTKLLFCTTGVVLRRLAGGDSLKNVTHVIVDEVHERTVDGDMLLLQLKEIMSKNKKLKVILMSATINHEIFIKYFNNAPLLTIPGFAHPVEDIYLESVLPKLRYRPTNLKGLKKMTEEEKQQLRSEYSAGGLDDESIRAIQTISRSDRIDYELLAAVVRHIVSIADKPAGILIFLPGVQEIRQCLELLRTIPNSKVFPLHANLSSDEQRSVFAPTSQWKIIAATNVAETSITIDDVVYVVDCGKVKETQYDPENGLTRLVEQWVTRAAAKQRRGRAGRTRPGICYKLFTKKQEAQMSPYPIPEIKRVPLESVSLTVKVMKHDVKAFLSRALDPPNMAAMDHALTTLEELGAVSDTGEVTALGQHLASLPLDLRLGKMLILGTMFQCLSPVLTVAACVSSKPLFLNPMDKREEASRARERFADGNSDLLTDVNAYDECLRRRSDGASQGAIRAFCEENFISATTVRDITSLRADLFSALSSINLVPPGSKATAPFLNANSTNSNLIKACILGGLWPRVARVSLPRSAVKFDKVQAGAVQRENIAKDYKFFDVKGSNGRVFLHPASVLFGATAWKSPFVTYFQKQMTSKVFLRDATEVPMYALLLFGGPVSVNHIAGGLTVGTKDAFVKLRAWPRIGVLVNQLRRLLDLELTKSVEEGTSLAVGGVSPVLDAMLALLTNDGLSM</sequence>
<comment type="similarity">
    <text evidence="6">Belongs to the DExH box helicase family.</text>
</comment>
<dbReference type="SMART" id="SM00487">
    <property type="entry name" value="DEXDc"/>
    <property type="match status" value="1"/>
</dbReference>
<keyword evidence="4" id="KW-0067">ATP-binding</keyword>
<evidence type="ECO:0000256" key="4">
    <source>
        <dbReference type="ARBA" id="ARBA00022840"/>
    </source>
</evidence>
<evidence type="ECO:0000313" key="11">
    <source>
        <dbReference type="Proteomes" id="UP000308730"/>
    </source>
</evidence>
<keyword evidence="11" id="KW-1185">Reference proteome</keyword>
<proteinExistence type="inferred from homology"/>
<dbReference type="GO" id="GO:0016787">
    <property type="term" value="F:hydrolase activity"/>
    <property type="evidence" value="ECO:0007669"/>
    <property type="project" value="UniProtKB-KW"/>
</dbReference>
<dbReference type="Gene3D" id="1.20.120.1080">
    <property type="match status" value="1"/>
</dbReference>
<dbReference type="InterPro" id="IPR048333">
    <property type="entry name" value="HA2_WH"/>
</dbReference>
<evidence type="ECO:0000256" key="2">
    <source>
        <dbReference type="ARBA" id="ARBA00022801"/>
    </source>
</evidence>
<feature type="compositionally biased region" description="Basic and acidic residues" evidence="7">
    <location>
        <begin position="313"/>
        <end position="325"/>
    </location>
</feature>
<accession>A0A4S4MV23</accession>
<dbReference type="OrthoDB" id="5600252at2759"/>
<evidence type="ECO:0000256" key="5">
    <source>
        <dbReference type="ARBA" id="ARBA00022884"/>
    </source>
</evidence>
<name>A0A4S4MV23_9APHY</name>
<feature type="region of interest" description="Disordered" evidence="7">
    <location>
        <begin position="299"/>
        <end position="325"/>
    </location>
</feature>
<evidence type="ECO:0000313" key="10">
    <source>
        <dbReference type="EMBL" id="THH29051.1"/>
    </source>
</evidence>
<dbReference type="FunFam" id="3.40.50.300:FF:000526">
    <property type="entry name" value="DExH-box ATP-dependent RNA helicase DExH3"/>
    <property type="match status" value="1"/>
</dbReference>
<evidence type="ECO:0000256" key="1">
    <source>
        <dbReference type="ARBA" id="ARBA00022741"/>
    </source>
</evidence>
<dbReference type="InterPro" id="IPR011545">
    <property type="entry name" value="DEAD/DEAH_box_helicase_dom"/>
</dbReference>
<evidence type="ECO:0000256" key="6">
    <source>
        <dbReference type="ARBA" id="ARBA00060772"/>
    </source>
</evidence>
<dbReference type="InterPro" id="IPR001650">
    <property type="entry name" value="Helicase_C-like"/>
</dbReference>
<dbReference type="Proteomes" id="UP000308730">
    <property type="component" value="Unassembled WGS sequence"/>
</dbReference>
<dbReference type="EMBL" id="SGPM01000142">
    <property type="protein sequence ID" value="THH29051.1"/>
    <property type="molecule type" value="Genomic_DNA"/>
</dbReference>
<keyword evidence="1" id="KW-0547">Nucleotide-binding</keyword>
<dbReference type="PANTHER" id="PTHR18934">
    <property type="entry name" value="ATP-DEPENDENT RNA HELICASE"/>
    <property type="match status" value="1"/>
</dbReference>
<dbReference type="Pfam" id="PF04408">
    <property type="entry name" value="WHD_HA2"/>
    <property type="match status" value="1"/>
</dbReference>
<evidence type="ECO:0000256" key="3">
    <source>
        <dbReference type="ARBA" id="ARBA00022806"/>
    </source>
</evidence>
<comment type="caution">
    <text evidence="10">The sequence shown here is derived from an EMBL/GenBank/DDBJ whole genome shotgun (WGS) entry which is preliminary data.</text>
</comment>
<dbReference type="Pfam" id="PF00271">
    <property type="entry name" value="Helicase_C"/>
    <property type="match status" value="1"/>
</dbReference>
<protein>
    <recommendedName>
        <fullName evidence="12">P-loop containing nucleoside triphosphate hydrolase protein</fullName>
    </recommendedName>
</protein>
<dbReference type="CDD" id="cd18791">
    <property type="entry name" value="SF2_C_RHA"/>
    <property type="match status" value="1"/>
</dbReference>
<dbReference type="SUPFAM" id="SSF52540">
    <property type="entry name" value="P-loop containing nucleoside triphosphate hydrolases"/>
    <property type="match status" value="1"/>
</dbReference>
<dbReference type="PANTHER" id="PTHR18934:SF267">
    <property type="entry name" value="ATP-DEPENDENT RNA HELICASE YLR419W-RELATED"/>
    <property type="match status" value="1"/>
</dbReference>
<evidence type="ECO:0008006" key="12">
    <source>
        <dbReference type="Google" id="ProtNLM"/>
    </source>
</evidence>
<dbReference type="InterPro" id="IPR011709">
    <property type="entry name" value="DEAD-box_helicase_OB_fold"/>
</dbReference>